<dbReference type="InterPro" id="IPR036624">
    <property type="entry name" value="Hcp1-lik_sf"/>
</dbReference>
<reference evidence="1" key="1">
    <citation type="submission" date="2016-06" db="EMBL/GenBank/DDBJ databases">
        <title>Pandoraea oxalativorans DSM 23570 Genome Sequencing.</title>
        <authorList>
            <person name="Ee R."/>
            <person name="Lim Y.-L."/>
            <person name="Yong D."/>
            <person name="Yin W.-F."/>
            <person name="Chan K.-G."/>
        </authorList>
    </citation>
    <scope>NUCLEOTIDE SEQUENCE</scope>
    <source>
        <strain evidence="1">DSM 23570</strain>
    </source>
</reference>
<organism evidence="1 2">
    <name type="scientific">Pandoraea oxalativorans</name>
    <dbReference type="NCBI Taxonomy" id="573737"/>
    <lineage>
        <taxon>Bacteria</taxon>
        <taxon>Pseudomonadati</taxon>
        <taxon>Pseudomonadota</taxon>
        <taxon>Betaproteobacteria</taxon>
        <taxon>Burkholderiales</taxon>
        <taxon>Burkholderiaceae</taxon>
        <taxon>Pandoraea</taxon>
    </lineage>
</organism>
<dbReference type="Gene3D" id="2.30.110.20">
    <property type="entry name" value="Hcp1-like"/>
    <property type="match status" value="1"/>
</dbReference>
<keyword evidence="2" id="KW-1185">Reference proteome</keyword>
<dbReference type="NCBIfam" id="TIGR03344">
    <property type="entry name" value="VI_effect_Hcp1"/>
    <property type="match status" value="1"/>
</dbReference>
<dbReference type="KEGG" id="pox:MB84_02275"/>
<gene>
    <name evidence="1" type="ORF">MB84_02275</name>
</gene>
<dbReference type="OrthoDB" id="5674026at2"/>
<name>A0A0E3U4R8_9BURK</name>
<dbReference type="PANTHER" id="PTHR34319:SF6">
    <property type="entry name" value="MAJOR EXPORTED PROTEIN"/>
    <property type="match status" value="1"/>
</dbReference>
<dbReference type="EMBL" id="CP011253">
    <property type="protein sequence ID" value="AKC68524.1"/>
    <property type="molecule type" value="Genomic_DNA"/>
</dbReference>
<dbReference type="HOGENOM" id="CLU_116190_0_0_4"/>
<dbReference type="InterPro" id="IPR052947">
    <property type="entry name" value="T6SS_Hcp1_domain"/>
</dbReference>
<dbReference type="Pfam" id="PF05638">
    <property type="entry name" value="T6SS_HCP"/>
    <property type="match status" value="1"/>
</dbReference>
<protein>
    <submittedName>
        <fullName evidence="1">Hcp family T6SS protein CtsH1</fullName>
    </submittedName>
</protein>
<dbReference type="RefSeq" id="WP_046289957.1">
    <property type="nucleotide sequence ID" value="NZ_CP011253.3"/>
</dbReference>
<evidence type="ECO:0000313" key="2">
    <source>
        <dbReference type="Proteomes" id="UP000035050"/>
    </source>
</evidence>
<dbReference type="SUPFAM" id="SSF141452">
    <property type="entry name" value="Hcp1-like"/>
    <property type="match status" value="1"/>
</dbReference>
<dbReference type="PANTHER" id="PTHR34319">
    <property type="entry name" value="MAJOR EXPORTED PROTEIN"/>
    <property type="match status" value="1"/>
</dbReference>
<sequence length="165" mass="18633">MAIPGYMFLSDDAGKKIDGSVTVKGREGSVELVAYDHEVYIPTDGNTGKLTGTRVHRSYRLTKAKDRSTPELYKALTSGKTLQTVTIREYEIDGAGKEEEYFTTVMENVKVVSIKAKMLDIKDPAFEKHNHLEEVELRYETIQWKFANGNIQHMDSWNERGGKAA</sequence>
<proteinExistence type="predicted"/>
<evidence type="ECO:0000313" key="1">
    <source>
        <dbReference type="EMBL" id="AKC68524.1"/>
    </source>
</evidence>
<accession>A0A0E3U4R8</accession>
<dbReference type="AlphaFoldDB" id="A0A0E3U4R8"/>
<dbReference type="Proteomes" id="UP000035050">
    <property type="component" value="Chromosome"/>
</dbReference>
<dbReference type="InterPro" id="IPR008514">
    <property type="entry name" value="T6SS_Hcp"/>
</dbReference>
<dbReference type="PATRIC" id="fig|573737.6.peg.1232"/>